<sequence length="394" mass="43564">MSWTTKTARRARTSTRGLLAVAGIVAGSLTLSACEEGVVDWERADQTDAEYIFTQANGASVGTQHELVAEAYMDAVEEASDGRIAFERTPFQAICDMADVADCIRDGRADFGLTVTDYTPHLLPTTSVLSISFKTDDIQAATQALYELHREYEPAKEVMEKANLEHVSTWPVGALLIGAKTPIDGFEDLDGLQARAAGPVTQRSLEDAGMNVSAITAGETYEALQRGVIDSVASSLDFGVNFAITEQLPYWVDPGFDQYTAYGMWWNKDSYESLPEDLQATVDDVTKEFNEGKTIDVANGELENICDEMLDSPDVEDFDTWSDEETQKWKDIAAEGAEETWLDVMDSLDFENAEEYLRVYNEKYESLKSPENPDDAGIACAQRWQERHGDAANK</sequence>
<dbReference type="InterPro" id="IPR038404">
    <property type="entry name" value="TRAP_DctP_sf"/>
</dbReference>
<accession>A0AAJ6DCE1</accession>
<dbReference type="PROSITE" id="PS51257">
    <property type="entry name" value="PROKAR_LIPOPROTEIN"/>
    <property type="match status" value="1"/>
</dbReference>
<dbReference type="PANTHER" id="PTHR33376">
    <property type="match status" value="1"/>
</dbReference>
<evidence type="ECO:0000256" key="2">
    <source>
        <dbReference type="ARBA" id="ARBA00022448"/>
    </source>
</evidence>
<comment type="similarity">
    <text evidence="1">Belongs to the bacterial solute-binding protein 7 family.</text>
</comment>
<dbReference type="PANTHER" id="PTHR33376:SF7">
    <property type="entry name" value="C4-DICARBOXYLATE-BINDING PROTEIN DCTB"/>
    <property type="match status" value="1"/>
</dbReference>
<evidence type="ECO:0000313" key="5">
    <source>
        <dbReference type="EMBL" id="WGH92727.1"/>
    </source>
</evidence>
<dbReference type="InterPro" id="IPR018389">
    <property type="entry name" value="DctP_fam"/>
</dbReference>
<dbReference type="Pfam" id="PF03480">
    <property type="entry name" value="DctP"/>
    <property type="match status" value="1"/>
</dbReference>
<gene>
    <name evidence="5" type="primary">dctP</name>
    <name evidence="5" type="ORF">QDX21_10535</name>
</gene>
<organism evidence="5 6">
    <name type="scientific">Auritidibacter ignavus</name>
    <dbReference type="NCBI Taxonomy" id="678932"/>
    <lineage>
        <taxon>Bacteria</taxon>
        <taxon>Bacillati</taxon>
        <taxon>Actinomycetota</taxon>
        <taxon>Actinomycetes</taxon>
        <taxon>Micrococcales</taxon>
        <taxon>Micrococcaceae</taxon>
        <taxon>Auritidibacter</taxon>
    </lineage>
</organism>
<keyword evidence="2" id="KW-0813">Transport</keyword>
<evidence type="ECO:0000256" key="3">
    <source>
        <dbReference type="ARBA" id="ARBA00022729"/>
    </source>
</evidence>
<keyword evidence="3 4" id="KW-0732">Signal</keyword>
<evidence type="ECO:0000313" key="6">
    <source>
        <dbReference type="Proteomes" id="UP001224674"/>
    </source>
</evidence>
<dbReference type="Proteomes" id="UP001224674">
    <property type="component" value="Chromosome"/>
</dbReference>
<dbReference type="RefSeq" id="WP_279674688.1">
    <property type="nucleotide sequence ID" value="NZ_CP122566.1"/>
</dbReference>
<dbReference type="GO" id="GO:0055085">
    <property type="term" value="P:transmembrane transport"/>
    <property type="evidence" value="ECO:0007669"/>
    <property type="project" value="InterPro"/>
</dbReference>
<name>A0AAJ6DCE1_9MICC</name>
<dbReference type="Gene3D" id="3.40.190.170">
    <property type="entry name" value="Bacterial extracellular solute-binding protein, family 7"/>
    <property type="match status" value="1"/>
</dbReference>
<keyword evidence="6" id="KW-1185">Reference proteome</keyword>
<feature type="signal peptide" evidence="4">
    <location>
        <begin position="1"/>
        <end position="33"/>
    </location>
</feature>
<reference evidence="5 6" key="1">
    <citation type="submission" date="2023-03" db="EMBL/GenBank/DDBJ databases">
        <title>Complete genome sequences of several Auritidibacter ignavus strains isolated from ear infections.</title>
        <authorList>
            <person name="Baehr T."/>
            <person name="Baumhoegger A.M."/>
        </authorList>
    </citation>
    <scope>NUCLEOTIDE SEQUENCE [LARGE SCALE GENOMIC DNA]</scope>
    <source>
        <strain evidence="5 6">BABAE-6</strain>
    </source>
</reference>
<evidence type="ECO:0000256" key="1">
    <source>
        <dbReference type="ARBA" id="ARBA00009023"/>
    </source>
</evidence>
<proteinExistence type="inferred from homology"/>
<dbReference type="EMBL" id="CP122566">
    <property type="protein sequence ID" value="WGH92727.1"/>
    <property type="molecule type" value="Genomic_DNA"/>
</dbReference>
<dbReference type="NCBIfam" id="NF037995">
    <property type="entry name" value="TRAP_S1"/>
    <property type="match status" value="1"/>
</dbReference>
<protein>
    <submittedName>
        <fullName evidence="5">TRAP transporter substrate-binding protein DctP</fullName>
    </submittedName>
</protein>
<dbReference type="AlphaFoldDB" id="A0AAJ6DCE1"/>
<feature type="chain" id="PRO_5042585129" evidence="4">
    <location>
        <begin position="34"/>
        <end position="394"/>
    </location>
</feature>
<evidence type="ECO:0000256" key="4">
    <source>
        <dbReference type="SAM" id="SignalP"/>
    </source>
</evidence>